<reference evidence="6 7" key="1">
    <citation type="submission" date="2019-08" db="EMBL/GenBank/DDBJ databases">
        <title>Whole-genome Sequencing of e-waste polymer degrading bacterium Pseudomonas sp. strain PE08.</title>
        <authorList>
            <person name="Kirdat K."/>
            <person name="Debbarma P."/>
            <person name="Narawade N."/>
            <person name="Suyal D."/>
            <person name="Thorat V."/>
            <person name="Shouche Y."/>
            <person name="Goel R."/>
            <person name="Yadav A."/>
        </authorList>
    </citation>
    <scope>NUCLEOTIDE SEQUENCE [LARGE SCALE GENOMIC DNA]</scope>
    <source>
        <strain evidence="6 7">PE08</strain>
    </source>
</reference>
<dbReference type="PANTHER" id="PTHR45398:SF1">
    <property type="entry name" value="ENZYME, PUTATIVE (JCVI)-RELATED"/>
    <property type="match status" value="1"/>
</dbReference>
<dbReference type="Pfam" id="PF00550">
    <property type="entry name" value="PP-binding"/>
    <property type="match status" value="3"/>
</dbReference>
<dbReference type="GO" id="GO:0044550">
    <property type="term" value="P:secondary metabolite biosynthetic process"/>
    <property type="evidence" value="ECO:0007669"/>
    <property type="project" value="UniProtKB-ARBA"/>
</dbReference>
<dbReference type="CDD" id="cd19543">
    <property type="entry name" value="DCL_NRPS"/>
    <property type="match status" value="1"/>
</dbReference>
<name>A0A5J6QLL8_9GAMM</name>
<dbReference type="InterPro" id="IPR009081">
    <property type="entry name" value="PP-bd_ACP"/>
</dbReference>
<dbReference type="FunFam" id="3.30.300.30:FF:000010">
    <property type="entry name" value="Enterobactin synthetase component F"/>
    <property type="match status" value="3"/>
</dbReference>
<dbReference type="PANTHER" id="PTHR45398">
    <property type="match status" value="1"/>
</dbReference>
<gene>
    <name evidence="6" type="ORF">FXN65_11420</name>
</gene>
<dbReference type="InterPro" id="IPR010060">
    <property type="entry name" value="NRPS_synth"/>
</dbReference>
<evidence type="ECO:0000256" key="3">
    <source>
        <dbReference type="ARBA" id="ARBA00022450"/>
    </source>
</evidence>
<dbReference type="FunFam" id="3.40.50.12780:FF:000012">
    <property type="entry name" value="Non-ribosomal peptide synthetase"/>
    <property type="match status" value="2"/>
</dbReference>
<evidence type="ECO:0000313" key="6">
    <source>
        <dbReference type="EMBL" id="QEY62655.1"/>
    </source>
</evidence>
<dbReference type="GO" id="GO:0003824">
    <property type="term" value="F:catalytic activity"/>
    <property type="evidence" value="ECO:0007669"/>
    <property type="project" value="InterPro"/>
</dbReference>
<dbReference type="FunFam" id="3.40.50.980:FF:000002">
    <property type="entry name" value="Enterobactin synthetase component F"/>
    <property type="match status" value="1"/>
</dbReference>
<dbReference type="InterPro" id="IPR023213">
    <property type="entry name" value="CAT-like_dom_sf"/>
</dbReference>
<dbReference type="InterPro" id="IPR001242">
    <property type="entry name" value="Condensation_dom"/>
</dbReference>
<protein>
    <submittedName>
        <fullName evidence="6">Amino acid adenylation domain-containing protein</fullName>
    </submittedName>
</protein>
<dbReference type="Pfam" id="PF00501">
    <property type="entry name" value="AMP-binding"/>
    <property type="match status" value="3"/>
</dbReference>
<keyword evidence="4" id="KW-0597">Phosphoprotein</keyword>
<dbReference type="Proteomes" id="UP000327179">
    <property type="component" value="Chromosome"/>
</dbReference>
<dbReference type="CDD" id="cd19534">
    <property type="entry name" value="E_NRPS"/>
    <property type="match status" value="1"/>
</dbReference>
<accession>A0A5J6QLL8</accession>
<dbReference type="CDD" id="cd17646">
    <property type="entry name" value="A_NRPS_AB3403-like"/>
    <property type="match status" value="1"/>
</dbReference>
<dbReference type="InterPro" id="IPR006162">
    <property type="entry name" value="Ppantetheine_attach_site"/>
</dbReference>
<dbReference type="FunFam" id="3.40.50.980:FF:000001">
    <property type="entry name" value="Non-ribosomal peptide synthetase"/>
    <property type="match status" value="3"/>
</dbReference>
<dbReference type="InterPro" id="IPR000873">
    <property type="entry name" value="AMP-dep_synth/lig_dom"/>
</dbReference>
<dbReference type="KEGG" id="plal:FXN65_11420"/>
<dbReference type="Gene3D" id="1.10.1200.10">
    <property type="entry name" value="ACP-like"/>
    <property type="match status" value="2"/>
</dbReference>
<dbReference type="Pfam" id="PF13193">
    <property type="entry name" value="AMP-binding_C"/>
    <property type="match status" value="3"/>
</dbReference>
<dbReference type="RefSeq" id="WP_151133310.1">
    <property type="nucleotide sequence ID" value="NZ_CP043311.1"/>
</dbReference>
<dbReference type="PROSITE" id="PS50075">
    <property type="entry name" value="CARRIER"/>
    <property type="match status" value="3"/>
</dbReference>
<dbReference type="InterPro" id="IPR020806">
    <property type="entry name" value="PKS_PP-bd"/>
</dbReference>
<evidence type="ECO:0000313" key="7">
    <source>
        <dbReference type="Proteomes" id="UP000327179"/>
    </source>
</evidence>
<dbReference type="NCBIfam" id="NF003417">
    <property type="entry name" value="PRK04813.1"/>
    <property type="match status" value="3"/>
</dbReference>
<proteinExistence type="inferred from homology"/>
<dbReference type="GO" id="GO:0031177">
    <property type="term" value="F:phosphopantetheine binding"/>
    <property type="evidence" value="ECO:0007669"/>
    <property type="project" value="InterPro"/>
</dbReference>
<dbReference type="CDD" id="cd05930">
    <property type="entry name" value="A_NRPS"/>
    <property type="match status" value="1"/>
</dbReference>
<dbReference type="Gene3D" id="3.30.300.30">
    <property type="match status" value="3"/>
</dbReference>
<feature type="domain" description="Carrier" evidence="5">
    <location>
        <begin position="1023"/>
        <end position="1097"/>
    </location>
</feature>
<dbReference type="Gene3D" id="3.30.559.30">
    <property type="entry name" value="Nonribosomal peptide synthetase, condensation domain"/>
    <property type="match status" value="4"/>
</dbReference>
<dbReference type="Gene3D" id="3.40.50.980">
    <property type="match status" value="6"/>
</dbReference>
<comment type="cofactor">
    <cofactor evidence="1">
        <name>pantetheine 4'-phosphate</name>
        <dbReference type="ChEBI" id="CHEBI:47942"/>
    </cofactor>
</comment>
<dbReference type="NCBIfam" id="TIGR01720">
    <property type="entry name" value="NRPS-para261"/>
    <property type="match status" value="1"/>
</dbReference>
<dbReference type="SUPFAM" id="SSF52777">
    <property type="entry name" value="CoA-dependent acyltransferases"/>
    <property type="match status" value="8"/>
</dbReference>
<dbReference type="InterPro" id="IPR020845">
    <property type="entry name" value="AMP-binding_CS"/>
</dbReference>
<dbReference type="FunFam" id="2.30.38.10:FF:000001">
    <property type="entry name" value="Non-ribosomal peptide synthetase PvdI"/>
    <property type="match status" value="3"/>
</dbReference>
<dbReference type="NCBIfam" id="TIGR01733">
    <property type="entry name" value="AA-adenyl-dom"/>
    <property type="match status" value="3"/>
</dbReference>
<evidence type="ECO:0000256" key="4">
    <source>
        <dbReference type="ARBA" id="ARBA00022553"/>
    </source>
</evidence>
<dbReference type="InterPro" id="IPR010071">
    <property type="entry name" value="AA_adenyl_dom"/>
</dbReference>
<keyword evidence="7" id="KW-1185">Reference proteome</keyword>
<dbReference type="InterPro" id="IPR036736">
    <property type="entry name" value="ACP-like_sf"/>
</dbReference>
<dbReference type="InterPro" id="IPR025110">
    <property type="entry name" value="AMP-bd_C"/>
</dbReference>
<dbReference type="Pfam" id="PF00668">
    <property type="entry name" value="Condensation"/>
    <property type="match status" value="4"/>
</dbReference>
<sequence>MNAQDALRLAHRFIELPVEKRRLFLEGLRKESVDFNLFPIPANVAIPERERLSYAQRRMWFLWQLDPQGAAYNLPGAVRLHGALDVSALEQAFAALVERHETLRTTFHLDGGVTLQRIHECAPVEVEHEDLTLLPAAARETRARQSAEEQARKPFDLEQGPLLRLKLVKLAADEHLLLVTLHHIVSDGWSMNVLIDEFSDLYRAFSAGEQPVLAALPIQYRDYALWQRQWLEAGEQERQLDYWKARLGSEHGLLELPADHPRPASPSYRGVRLAFAIEPELAERLRGLARQQGVTLFMLLLASYQVLLSRYSGQREIRVGVPIANRNRAETEGLIGFFVNTQVLCSEFDGALPFSALLQQVKQAALGAQAHQELPFEQLVEALNVERNLSHNPLFQALYNHQPFVADVTALDSLGGLKISRQEWDGRTTQFDLALDTLEQSGRLEAALTYATDLFERATAERMIRHWLNLLRGIVSNPELAVGELPLLDTEEITRQVQGWNATATDYGYTPVQRLFEARAAAQPDAPALAFGNQSLTYAQLNVRANRLAHKLRSLGVGPESLVGVACERSVELVVSLLAILKAGGAYVPFDPEYPRDRLAYLFDDSRIALLLTQSHLLAELPLPEGVTSLCLDQDSDALEAFSAANPDVAIAPGNLAYLIYTSGSTGKPKGAGNTHAALHNRLAWMQAAYQLDAGDTVLQKTPFSFDVSVWEFFWPLMVGARLAVAAPGDHRDPARLLALIEAHRVTTLHFVPSMLQAFASQLAVQARGAAQCASLKRIVCSGEALSAELQGQVFARLPGVGLFNLYGPTEAAIDVTHWTCREEGRDSVPIGQPIANLATYILDERLNPVPVGVAGELYLAGAGLARGYHRRASLSAERFVANPFASGGRMYRTGDLARYREDGVIEYLGRLDQQVKIRGLRIEPGEIEARLQDHAGVREAVVVAREGVSGKQLVAYLVPAQQGDEAELRGALKAHLGATLPDYMVPAQFILLAAMPLSPNGKLDRKALPKPDTRQVQQEYQAPRSAVEQQLASIWQDVLKVGRVGLADNFFELGGDSIVSIQVVSRARQAGIRFSPRDIFQHQTVQSLAAIAECSEASAIDQGPVEGDAPLTPVQQWFFELPLGERAHWNQSLLLQPRQPLAPALLEDALQALVHQHDALRLRFTEANGQWRQTHAEAGQTLLWQGQAGGAELAAVCDEVQRSLDLGNGPLLRAALIDHDGSQRLLLAIHHLVVDGVSWRVLLEDLQTAYRQLEVGEGVCLPAKTSSYQGWAQRLQDHARSAPLQAELAWWQAELQGAPAELPRDNPEGGLQNRHGDKLDIRLDAERTRQLLKEAPAAYRTQVNDLLLTALARVLCRWSGDESVLVQLEGHGREDLFDDIDLTRTVGWFTSLFPVKLSPALDLAESLKAVKEQLRAVPGKGLGYGLLRHLGDGAALATLPQPRVTFNYLGQFDAQFDEAALFVPAGEGGGKAQADDAPLANWLSVEGQVYGGELSLQFGFSREMYHRETIAAVADAYRAELEALIAHCVSEGNGGFTPSDFPLAKLTQSQLDALPVPAASVEDIYPLSPMQEGLLVHTLLEPHSGIYFMQDRYIIDSEIDLPRFTAAWREVARRHDALRASFSLDDDGQMLQIIHRDAAPEVDFLDWSALPAAEHEAALQALLAADRARGFDLLNKPPFALRLIRRGAGQYWFILSNHHILIDAWCRSLLLQDFFALYSGSRNLAPAARYRDFIAWLQEQGERAALEAWSAELAGFEQPTPLPFDRPVRRQGGFSVIGDRYADLEASQGRALRELAQRYQLTVNTLAQAAWALVLQRYSGLDEVLFGVTVAGRPVSRPEMQDTVGLFINSIPLRMRLPRPGQKLSVRQWLQDLFEHNLALREHEHLPLVKIQACSALEKGQQLFDSLFVYENAPVESAVECGAKEISAKSDTARTHTNYPLTVVVYPGDALGLHLSYDQRYFDEPTIDRLLADFKRLLLAIGDGFLGDFADLPLVAAAECRELLEAGNRTERAYPLEQGYVRLFEAQVTAQPEQVVATCLDQRWSYRQLDEQANRIAHGLIAAGVRIDQPVALLAERGLELLGMMVGTFKAGAGYLPLDPQLPEQRLLNLLELGRVPALLATAACRAQAETLVARLPQERRPALLLWDEVQGADLPNTAPGIYTGPRHLAYVIYTSGSTGMPKGVMVEQAGMLNNQLSKVPYLDLGGADVIAQTASQSFDISVWQFLTAPLFGAQVDIVPNVIAHDPAALLAHVRSRGITVLESVPSLIQGLLDEPAGSLDALRWMLPTGEAMPPELARRWLQRYPASGLVNAYGPAECSDDVSLFRVDAASAESAFLPIGSATDNNRLYVLDGRLLPVPTGAVGELYVAGTGVGRGYLSDPQRTAAVFIPDPFGEPGARLYRTGDLARRRPDGLLEYVGRIDTQVKIRGFRIELGEIESRLRDLDGVREAAVLVQEGPTGKALVAYVVADDASEVPAALRERLKNALKAQLPEYMVPLQWLLLERLPLNANGKVDRKALPRFEASDWQRDFDVPAEGLESRLAAIWAEVLKVEQVGRSDNFFELGGHSLLVTQVISRVRQQLGIELPLASLFEASELAAFARRAAQAGDNGQPLLKAQSADAPAVLSYAQQRQWILWQLDPQGAAYNIPAALRLKGRLDRDALLASFAALQARHDTLRTTFTQDGHEARPVLHDRLPLQFSELSLEAPGQAQIDALVEAEMRQPFDLRNGPLLRVLLLKVAVDEHVLVLTVHHIAADGWSMQLMVDEFAQLYQARVEGREANLPVLPVRYADYARWQRDWLEAGEGARQLDWWKAQLGDHQPLLELPSELSRPARRSERGARLELSLEPELVAGLRRRAQEQQVTLFMLLLASFQALLHRMSGQDDIRVGVPNAGRSRLEAEGLIGFFINTQVLRAEVDGQQPFSALLQQVRQAALGAQAHQELPFEQLVEALQPERSLNHSPLFQVLYNHQKPLGQSVERELPGLRVERLEWRQHSAQFDLALDTEEQGDILHASLTYAVDLFDAGSIERLAGHWQNLLRALVEDPQCRVGELPLISATERDGLLQGWNPVIQSQPVSPALHQLFEAQAAQRPDALALTCEGEHLSCGELNARANRLAHKLRERGVGPEVRVGIATERALPLVVGLLAILKAGGAYVPLDPEYPADRLAYMVEDSGVGLVLTQSHLKDRLPMQGDVQALCLDELDLAGYSAENPDNRTAPDNLAYVIYTSGSTGCPKGALLSHGNVTRLLSATAEEFRFGAADVWTLFHSYAFDFSVWELFGALCTGGRLVVVPYFVSRSPEAFHQLLVDERVTVLNQTPTAFRQLLPLACSGSGELALRVVILGGEALELASLKPWFDRFGDRQPTLVNMYGITETTVHVTYRPIGLADLDGPAQSPIGRPIRDLGWYLLDANLQPAPLGATGELYIAGAGLARGYHGRAGLTAERFVPSPFASGERLYRSGDLARQRADGGFDYLGRKDQQVKIRGFRIEPGEIEARLLEQDGVRQAVLAVQQGASGAQLCAYVVPEVQPGDPLAWRDALRNALKAGLPDHMVPAHLLLLDQLPLTGNGKLDRKALPTPDADAWQRPFEAPRGELEDKLAAIWAAVLEVERVGRLDNFFDLGGHSLLAAQASARVELELGIELPLRALFESADLAAYAALAGAQATADNDARLDALESLLDEMETL</sequence>
<dbReference type="InterPro" id="IPR045851">
    <property type="entry name" value="AMP-bd_C_sf"/>
</dbReference>
<keyword evidence="3" id="KW-0596">Phosphopantetheine</keyword>
<evidence type="ECO:0000256" key="1">
    <source>
        <dbReference type="ARBA" id="ARBA00001957"/>
    </source>
</evidence>
<dbReference type="InterPro" id="IPR029058">
    <property type="entry name" value="AB_hydrolase_fold"/>
</dbReference>
<evidence type="ECO:0000259" key="5">
    <source>
        <dbReference type="PROSITE" id="PS50075"/>
    </source>
</evidence>
<dbReference type="SUPFAM" id="SSF47336">
    <property type="entry name" value="ACP-like"/>
    <property type="match status" value="3"/>
</dbReference>
<feature type="domain" description="Carrier" evidence="5">
    <location>
        <begin position="2535"/>
        <end position="2610"/>
    </location>
</feature>
<dbReference type="FunFam" id="3.30.559.10:FF:000012">
    <property type="entry name" value="Non-ribosomal peptide synthetase"/>
    <property type="match status" value="2"/>
</dbReference>
<feature type="domain" description="Carrier" evidence="5">
    <location>
        <begin position="3595"/>
        <end position="3670"/>
    </location>
</feature>
<dbReference type="SUPFAM" id="SSF56801">
    <property type="entry name" value="Acetyl-CoA synthetase-like"/>
    <property type="match status" value="3"/>
</dbReference>
<dbReference type="Gene3D" id="2.30.38.10">
    <property type="entry name" value="Luciferase, Domain 3"/>
    <property type="match status" value="3"/>
</dbReference>
<dbReference type="PROSITE" id="PS00455">
    <property type="entry name" value="AMP_BINDING"/>
    <property type="match status" value="3"/>
</dbReference>
<dbReference type="NCBIfam" id="NF004282">
    <property type="entry name" value="PRK05691.1"/>
    <property type="match status" value="5"/>
</dbReference>
<dbReference type="EMBL" id="CP043311">
    <property type="protein sequence ID" value="QEY62655.1"/>
    <property type="molecule type" value="Genomic_DNA"/>
</dbReference>
<dbReference type="FunFam" id="1.10.1200.10:FF:000005">
    <property type="entry name" value="Nonribosomal peptide synthetase 1"/>
    <property type="match status" value="3"/>
</dbReference>
<dbReference type="SMART" id="SM00823">
    <property type="entry name" value="PKS_PP"/>
    <property type="match status" value="3"/>
</dbReference>
<dbReference type="PROSITE" id="PS00012">
    <property type="entry name" value="PHOSPHOPANTETHEINE"/>
    <property type="match status" value="3"/>
</dbReference>
<dbReference type="CDD" id="cd19531">
    <property type="entry name" value="LCL_NRPS-like"/>
    <property type="match status" value="2"/>
</dbReference>
<organism evidence="6 7">
    <name type="scientific">Metapseudomonas lalkuanensis</name>
    <dbReference type="NCBI Taxonomy" id="2604832"/>
    <lineage>
        <taxon>Bacteria</taxon>
        <taxon>Pseudomonadati</taxon>
        <taxon>Pseudomonadota</taxon>
        <taxon>Gammaproteobacteria</taxon>
        <taxon>Pseudomonadales</taxon>
        <taxon>Pseudomonadaceae</taxon>
        <taxon>Metapseudomonas</taxon>
    </lineage>
</organism>
<dbReference type="Gene3D" id="3.30.559.10">
    <property type="entry name" value="Chloramphenicol acetyltransferase-like domain"/>
    <property type="match status" value="4"/>
</dbReference>
<dbReference type="Gene3D" id="3.40.50.1820">
    <property type="entry name" value="alpha/beta hydrolase"/>
    <property type="match status" value="1"/>
</dbReference>
<evidence type="ECO:0000256" key="2">
    <source>
        <dbReference type="ARBA" id="ARBA00006432"/>
    </source>
</evidence>
<dbReference type="CDD" id="cd17643">
    <property type="entry name" value="A_NRPS_Cytc1-like"/>
    <property type="match status" value="1"/>
</dbReference>
<dbReference type="GO" id="GO:0043041">
    <property type="term" value="P:amino acid activation for nonribosomal peptide biosynthetic process"/>
    <property type="evidence" value="ECO:0007669"/>
    <property type="project" value="UniProtKB-ARBA"/>
</dbReference>
<comment type="similarity">
    <text evidence="2">Belongs to the ATP-dependent AMP-binding enzyme family.</text>
</comment>